<dbReference type="SUPFAM" id="SSF56601">
    <property type="entry name" value="beta-lactamase/transpeptidase-like"/>
    <property type="match status" value="1"/>
</dbReference>
<dbReference type="eggNOG" id="COG1680">
    <property type="taxonomic scope" value="Bacteria"/>
</dbReference>
<name>A2SFR4_METPP</name>
<keyword evidence="3" id="KW-1185">Reference proteome</keyword>
<reference evidence="2 3" key="1">
    <citation type="journal article" date="2007" name="J. Bacteriol.">
        <title>Whole-genome analysis of the methyl tert-butyl ether-degrading beta-proteobacterium Methylibium petroleiphilum PM1.</title>
        <authorList>
            <person name="Kane S.R."/>
            <person name="Chakicherla A.Y."/>
            <person name="Chain P.S.G."/>
            <person name="Schmidt R."/>
            <person name="Shin M.W."/>
            <person name="Legler T.C."/>
            <person name="Scow K.M."/>
            <person name="Larimer F.W."/>
            <person name="Lucas S.M."/>
            <person name="Richardson P.M."/>
            <person name="Hristova K.R."/>
        </authorList>
    </citation>
    <scope>NUCLEOTIDE SEQUENCE [LARGE SCALE GENOMIC DNA]</scope>
    <source>
        <strain evidence="3">ATCC BAA-1232 / LMG 22953 / PM1</strain>
    </source>
</reference>
<evidence type="ECO:0000259" key="1">
    <source>
        <dbReference type="Pfam" id="PF00144"/>
    </source>
</evidence>
<dbReference type="KEGG" id="mpt:Mpe_A1441"/>
<dbReference type="Proteomes" id="UP000000366">
    <property type="component" value="Chromosome"/>
</dbReference>
<dbReference type="InterPro" id="IPR012338">
    <property type="entry name" value="Beta-lactam/transpept-like"/>
</dbReference>
<evidence type="ECO:0000313" key="3">
    <source>
        <dbReference type="Proteomes" id="UP000000366"/>
    </source>
</evidence>
<dbReference type="STRING" id="420662.Mpe_A1441"/>
<dbReference type="InterPro" id="IPR001466">
    <property type="entry name" value="Beta-lactam-related"/>
</dbReference>
<dbReference type="Pfam" id="PF00144">
    <property type="entry name" value="Beta-lactamase"/>
    <property type="match status" value="1"/>
</dbReference>
<proteinExistence type="predicted"/>
<dbReference type="Gene3D" id="3.40.710.10">
    <property type="entry name" value="DD-peptidase/beta-lactamase superfamily"/>
    <property type="match status" value="1"/>
</dbReference>
<dbReference type="PANTHER" id="PTHR43283:SF3">
    <property type="entry name" value="BETA-LACTAMASE FAMILY PROTEIN (AFU_ORTHOLOGUE AFUA_5G07500)"/>
    <property type="match status" value="1"/>
</dbReference>
<dbReference type="EMBL" id="CP000555">
    <property type="protein sequence ID" value="ABM94403.1"/>
    <property type="molecule type" value="Genomic_DNA"/>
</dbReference>
<accession>A2SFR4</accession>
<evidence type="ECO:0000313" key="2">
    <source>
        <dbReference type="EMBL" id="ABM94403.1"/>
    </source>
</evidence>
<dbReference type="PANTHER" id="PTHR43283">
    <property type="entry name" value="BETA-LACTAMASE-RELATED"/>
    <property type="match status" value="1"/>
</dbReference>
<dbReference type="InterPro" id="IPR050789">
    <property type="entry name" value="Diverse_Enzym_Activities"/>
</dbReference>
<feature type="domain" description="Beta-lactamase-related" evidence="1">
    <location>
        <begin position="21"/>
        <end position="366"/>
    </location>
</feature>
<dbReference type="AlphaFoldDB" id="A2SFR4"/>
<protein>
    <submittedName>
        <fullName evidence="2">Putative 1,4-butanediol diacrylate esterase</fullName>
    </submittedName>
</protein>
<gene>
    <name evidence="2" type="ordered locus">Mpe_A1441</name>
</gene>
<dbReference type="RefSeq" id="WP_011829040.1">
    <property type="nucleotide sequence ID" value="NC_008825.1"/>
</dbReference>
<dbReference type="MEROPS" id="S12.950"/>
<sequence length="395" mass="43032">MTQHSLQQAADAVLDSTVGRAGGAPGVVAMATDARGNLYEGAAGSRELGSDRPMTVDTVMCLFSCTKALTGAMVMQLVEEGLVGLDDAASRYVPDIAAIQVYDGLDADGQPKTRPPRRAITLNDLMLHTAGFGYEFFSPEDLAYRQAKNIPTLIANTYEAIQSVLLFDPGERWNYGCNIDWLGKVVEAVRGKRLGEVMAERLFAPLGMNDTAFVITPSMMQRRASLHMRAADGKLTPVPDLVLPQPPEMDMGGHGLYGTVGDYMKFIRMLLNDGDGANGRVLRAEIVQRMSQNGLGALKSGGWVTTNPALSNSGEFFPGLSKSWAYTFMVNDEDTPTGRPAGSLMWAGLGNLYYWIDRKNRIGGFWGTQILPFQDVASYPGFVDFESAVYRTLRR</sequence>
<dbReference type="HOGENOM" id="CLU_020027_11_1_4"/>
<organism evidence="2 3">
    <name type="scientific">Methylibium petroleiphilum (strain ATCC BAA-1232 / LMG 22953 / PM1)</name>
    <dbReference type="NCBI Taxonomy" id="420662"/>
    <lineage>
        <taxon>Bacteria</taxon>
        <taxon>Pseudomonadati</taxon>
        <taxon>Pseudomonadota</taxon>
        <taxon>Betaproteobacteria</taxon>
        <taxon>Burkholderiales</taxon>
        <taxon>Sphaerotilaceae</taxon>
        <taxon>Methylibium</taxon>
    </lineage>
</organism>